<dbReference type="Pfam" id="PF00877">
    <property type="entry name" value="NLPC_P60"/>
    <property type="match status" value="1"/>
</dbReference>
<evidence type="ECO:0000313" key="6">
    <source>
        <dbReference type="EMBL" id="MDT6988246.1"/>
    </source>
</evidence>
<dbReference type="Proteomes" id="UP001249760">
    <property type="component" value="Unassembled WGS sequence"/>
</dbReference>
<dbReference type="InterPro" id="IPR000064">
    <property type="entry name" value="NLP_P60_dom"/>
</dbReference>
<dbReference type="Gene3D" id="3.90.1720.10">
    <property type="entry name" value="endopeptidase domain like (from Nostoc punctiforme)"/>
    <property type="match status" value="1"/>
</dbReference>
<dbReference type="CDD" id="cd13399">
    <property type="entry name" value="Slt35-like"/>
    <property type="match status" value="1"/>
</dbReference>
<organism evidence="6 7">
    <name type="scientific">Streptomyces lusitanus</name>
    <dbReference type="NCBI Taxonomy" id="68232"/>
    <lineage>
        <taxon>Bacteria</taxon>
        <taxon>Bacillati</taxon>
        <taxon>Actinomycetota</taxon>
        <taxon>Actinomycetes</taxon>
        <taxon>Kitasatosporales</taxon>
        <taxon>Streptomycetaceae</taxon>
        <taxon>Streptomyces</taxon>
    </lineage>
</organism>
<keyword evidence="4" id="KW-0788">Thiol protease</keyword>
<evidence type="ECO:0000256" key="3">
    <source>
        <dbReference type="ARBA" id="ARBA00022801"/>
    </source>
</evidence>
<dbReference type="Gene3D" id="1.10.530.10">
    <property type="match status" value="1"/>
</dbReference>
<comment type="caution">
    <text evidence="6">The sequence shown here is derived from an EMBL/GenBank/DDBJ whole genome shotgun (WGS) entry which is preliminary data.</text>
</comment>
<evidence type="ECO:0000256" key="2">
    <source>
        <dbReference type="ARBA" id="ARBA00022670"/>
    </source>
</evidence>
<keyword evidence="3" id="KW-0378">Hydrolase</keyword>
<comment type="similarity">
    <text evidence="1">Belongs to the peptidase C40 family.</text>
</comment>
<dbReference type="PANTHER" id="PTHR47359:SF3">
    <property type="entry name" value="NLP_P60 DOMAIN-CONTAINING PROTEIN-RELATED"/>
    <property type="match status" value="1"/>
</dbReference>
<dbReference type="SUPFAM" id="SSF54001">
    <property type="entry name" value="Cysteine proteinases"/>
    <property type="match status" value="1"/>
</dbReference>
<gene>
    <name evidence="6" type="ORF">QNO04_32845</name>
</gene>
<evidence type="ECO:0000313" key="7">
    <source>
        <dbReference type="Proteomes" id="UP001249760"/>
    </source>
</evidence>
<dbReference type="PROSITE" id="PS51935">
    <property type="entry name" value="NLPC_P60"/>
    <property type="match status" value="1"/>
</dbReference>
<dbReference type="InterPro" id="IPR038765">
    <property type="entry name" value="Papain-like_cys_pep_sf"/>
</dbReference>
<evidence type="ECO:0000256" key="1">
    <source>
        <dbReference type="ARBA" id="ARBA00007074"/>
    </source>
</evidence>
<proteinExistence type="inferred from homology"/>
<feature type="domain" description="NlpC/P60" evidence="5">
    <location>
        <begin position="221"/>
        <end position="366"/>
    </location>
</feature>
<accession>A0ABU3K235</accession>
<dbReference type="EMBL" id="JASKMA010000045">
    <property type="protein sequence ID" value="MDT6988246.1"/>
    <property type="molecule type" value="Genomic_DNA"/>
</dbReference>
<keyword evidence="7" id="KW-1185">Reference proteome</keyword>
<dbReference type="InterPro" id="IPR051794">
    <property type="entry name" value="PG_Endopeptidase_C40"/>
</dbReference>
<name>A0ABU3K235_9ACTN</name>
<dbReference type="PANTHER" id="PTHR47359">
    <property type="entry name" value="PEPTIDOGLYCAN DL-ENDOPEPTIDASE CWLO"/>
    <property type="match status" value="1"/>
</dbReference>
<protein>
    <submittedName>
        <fullName evidence="6">NlpC/P60 family protein</fullName>
    </submittedName>
</protein>
<dbReference type="InterPro" id="IPR008258">
    <property type="entry name" value="Transglycosylase_SLT_dom_1"/>
</dbReference>
<dbReference type="SUPFAM" id="SSF53955">
    <property type="entry name" value="Lysozyme-like"/>
    <property type="match status" value="1"/>
</dbReference>
<sequence>MAVPGGRLAVPWRTVMAVVTCEKPSFAQQGGGKPLKGSTAAIVGAGATAAVIVAALVQAAGDDPVVGAALSMSVPAEYKSLIEEAGNTCPEVSPNLLAALLTQESGFNPRAKSPVGAQGIAQFMPSTWETHGIDGNGDGRRDVWDPEDAIPSSAKYLCTIAQDVKNVPGNKQSNMLAAYNAGSGAVQKYGGVPPYKETQNYVRSITALANQHQGGGRVADTGQAATAINAAQQMLGTPYSWGGGNANGPSTGVCCSPGGQNGKAVTGFDCSGLTLYAYAQAGISLPRTAAQQYAASQPVKPGQVRPGDLVFYGTSATNIHHVGIYVGNGWMIDAPRPGTRVRYSPMDTMRDLFAVGRPTSNNNKEI</sequence>
<dbReference type="RefSeq" id="WP_394313639.1">
    <property type="nucleotide sequence ID" value="NZ_JASKMA010000045.1"/>
</dbReference>
<keyword evidence="2" id="KW-0645">Protease</keyword>
<dbReference type="InterPro" id="IPR023346">
    <property type="entry name" value="Lysozyme-like_dom_sf"/>
</dbReference>
<reference evidence="6 7" key="1">
    <citation type="submission" date="2023-05" db="EMBL/GenBank/DDBJ databases">
        <title>Streptomyces fuscus sp. nov., a brown-black pigment producing actinomyces isolated from dry sand of Sea duck farm.</title>
        <authorList>
            <person name="Xie J."/>
            <person name="Shen N."/>
        </authorList>
    </citation>
    <scope>NUCLEOTIDE SEQUENCE [LARGE SCALE GENOMIC DNA]</scope>
    <source>
        <strain evidence="6 7">CGMCC 4.1745</strain>
    </source>
</reference>
<dbReference type="Pfam" id="PF01464">
    <property type="entry name" value="SLT"/>
    <property type="match status" value="1"/>
</dbReference>
<evidence type="ECO:0000256" key="4">
    <source>
        <dbReference type="ARBA" id="ARBA00022807"/>
    </source>
</evidence>
<evidence type="ECO:0000259" key="5">
    <source>
        <dbReference type="PROSITE" id="PS51935"/>
    </source>
</evidence>